<gene>
    <name evidence="1" type="ORF">M6B38_357845</name>
    <name evidence="2" type="ORF">M6B38_357980</name>
</gene>
<dbReference type="Proteomes" id="UP001140949">
    <property type="component" value="Unassembled WGS sequence"/>
</dbReference>
<evidence type="ECO:0000313" key="3">
    <source>
        <dbReference type="Proteomes" id="UP001140949"/>
    </source>
</evidence>
<proteinExistence type="predicted"/>
<keyword evidence="3" id="KW-1185">Reference proteome</keyword>
<reference evidence="1" key="2">
    <citation type="submission" date="2023-04" db="EMBL/GenBank/DDBJ databases">
        <authorList>
            <person name="Bruccoleri R.E."/>
            <person name="Oakeley E.J."/>
            <person name="Faust A.-M."/>
            <person name="Dessus-Babus S."/>
            <person name="Altorfer M."/>
            <person name="Burckhardt D."/>
            <person name="Oertli M."/>
            <person name="Naumann U."/>
            <person name="Petersen F."/>
            <person name="Wong J."/>
        </authorList>
    </citation>
    <scope>NUCLEOTIDE SEQUENCE</scope>
    <source>
        <strain evidence="1">GSM-AAB239-AS_SAM_17_03QT</strain>
        <tissue evidence="1">Leaf</tissue>
    </source>
</reference>
<evidence type="ECO:0000313" key="1">
    <source>
        <dbReference type="EMBL" id="KAJ6829406.1"/>
    </source>
</evidence>
<name>A0AAX6GKX4_IRIPA</name>
<evidence type="ECO:0000313" key="2">
    <source>
        <dbReference type="EMBL" id="KAJ6829433.1"/>
    </source>
</evidence>
<dbReference type="AlphaFoldDB" id="A0AAX6GKX4"/>
<dbReference type="EMBL" id="JANAVB010018600">
    <property type="protein sequence ID" value="KAJ6829433.1"/>
    <property type="molecule type" value="Genomic_DNA"/>
</dbReference>
<comment type="caution">
    <text evidence="1">The sequence shown here is derived from an EMBL/GenBank/DDBJ whole genome shotgun (WGS) entry which is preliminary data.</text>
</comment>
<organism evidence="1 3">
    <name type="scientific">Iris pallida</name>
    <name type="common">Sweet iris</name>
    <dbReference type="NCBI Taxonomy" id="29817"/>
    <lineage>
        <taxon>Eukaryota</taxon>
        <taxon>Viridiplantae</taxon>
        <taxon>Streptophyta</taxon>
        <taxon>Embryophyta</taxon>
        <taxon>Tracheophyta</taxon>
        <taxon>Spermatophyta</taxon>
        <taxon>Magnoliopsida</taxon>
        <taxon>Liliopsida</taxon>
        <taxon>Asparagales</taxon>
        <taxon>Iridaceae</taxon>
        <taxon>Iridoideae</taxon>
        <taxon>Irideae</taxon>
        <taxon>Iris</taxon>
    </lineage>
</organism>
<accession>A0AAX6GKX4</accession>
<protein>
    <submittedName>
        <fullName evidence="2">Granule-bound starch synthase 1b, chloroplastic/amyloplastic isoform X1</fullName>
    </submittedName>
    <submittedName>
        <fullName evidence="1">Granule-bound starch synthase 1b, chloroplastic/amyloplastic isoform X2</fullName>
    </submittedName>
</protein>
<sequence>MAAVTASYNMSKISCAKYGGTLVWDTRAFQNSKMPCLRRGTVSYHGLRSRNLVDSIQLRAKKAKGSARQAKRGSNSRPCAVIVCGSGMK</sequence>
<dbReference type="EMBL" id="JANAVB010018600">
    <property type="protein sequence ID" value="KAJ6829406.1"/>
    <property type="molecule type" value="Genomic_DNA"/>
</dbReference>
<reference evidence="1" key="1">
    <citation type="journal article" date="2023" name="GigaByte">
        <title>Genome assembly of the bearded iris, Iris pallida Lam.</title>
        <authorList>
            <person name="Bruccoleri R.E."/>
            <person name="Oakeley E.J."/>
            <person name="Faust A.M.E."/>
            <person name="Altorfer M."/>
            <person name="Dessus-Babus S."/>
            <person name="Burckhardt D."/>
            <person name="Oertli M."/>
            <person name="Naumann U."/>
            <person name="Petersen F."/>
            <person name="Wong J."/>
        </authorList>
    </citation>
    <scope>NUCLEOTIDE SEQUENCE</scope>
    <source>
        <strain evidence="1">GSM-AAB239-AS_SAM_17_03QT</strain>
    </source>
</reference>